<evidence type="ECO:0000313" key="2">
    <source>
        <dbReference type="Proteomes" id="UP000299102"/>
    </source>
</evidence>
<comment type="caution">
    <text evidence="1">The sequence shown here is derived from an EMBL/GenBank/DDBJ whole genome shotgun (WGS) entry which is preliminary data.</text>
</comment>
<dbReference type="AlphaFoldDB" id="A0A4C1XUP7"/>
<accession>A0A4C1XUP7</accession>
<dbReference type="OrthoDB" id="6433213at2759"/>
<dbReference type="InterPro" id="IPR001888">
    <property type="entry name" value="Transposase_1"/>
</dbReference>
<dbReference type="InterPro" id="IPR052709">
    <property type="entry name" value="Transposase-MT_Hybrid"/>
</dbReference>
<evidence type="ECO:0000313" key="1">
    <source>
        <dbReference type="EMBL" id="GBP67268.1"/>
    </source>
</evidence>
<dbReference type="EMBL" id="BGZK01000978">
    <property type="protein sequence ID" value="GBP67268.1"/>
    <property type="molecule type" value="Genomic_DNA"/>
</dbReference>
<dbReference type="Proteomes" id="UP000299102">
    <property type="component" value="Unassembled WGS sequence"/>
</dbReference>
<keyword evidence="2" id="KW-1185">Reference proteome</keyword>
<organism evidence="1 2">
    <name type="scientific">Eumeta variegata</name>
    <name type="common">Bagworm moth</name>
    <name type="synonym">Eumeta japonica</name>
    <dbReference type="NCBI Taxonomy" id="151549"/>
    <lineage>
        <taxon>Eukaryota</taxon>
        <taxon>Metazoa</taxon>
        <taxon>Ecdysozoa</taxon>
        <taxon>Arthropoda</taxon>
        <taxon>Hexapoda</taxon>
        <taxon>Insecta</taxon>
        <taxon>Pterygota</taxon>
        <taxon>Neoptera</taxon>
        <taxon>Endopterygota</taxon>
        <taxon>Lepidoptera</taxon>
        <taxon>Glossata</taxon>
        <taxon>Ditrysia</taxon>
        <taxon>Tineoidea</taxon>
        <taxon>Psychidae</taxon>
        <taxon>Oiketicinae</taxon>
        <taxon>Eumeta</taxon>
    </lineage>
</organism>
<dbReference type="Pfam" id="PF01359">
    <property type="entry name" value="Transposase_1"/>
    <property type="match status" value="1"/>
</dbReference>
<protein>
    <submittedName>
        <fullName evidence="1">Mariner Mos1 transposase</fullName>
    </submittedName>
</protein>
<gene>
    <name evidence="1" type="ORF">EVAR_47220_1</name>
</gene>
<reference evidence="1 2" key="1">
    <citation type="journal article" date="2019" name="Commun. Biol.">
        <title>The bagworm genome reveals a unique fibroin gene that provides high tensile strength.</title>
        <authorList>
            <person name="Kono N."/>
            <person name="Nakamura H."/>
            <person name="Ohtoshi R."/>
            <person name="Tomita M."/>
            <person name="Numata K."/>
            <person name="Arakawa K."/>
        </authorList>
    </citation>
    <scope>NUCLEOTIDE SEQUENCE [LARGE SCALE GENOMIC DNA]</scope>
</reference>
<proteinExistence type="predicted"/>
<dbReference type="Gene3D" id="3.30.420.10">
    <property type="entry name" value="Ribonuclease H-like superfamily/Ribonuclease H"/>
    <property type="match status" value="1"/>
</dbReference>
<dbReference type="PANTHER" id="PTHR46060:SF1">
    <property type="entry name" value="MARINER MOS1 TRANSPOSASE-LIKE PROTEIN"/>
    <property type="match status" value="1"/>
</dbReference>
<dbReference type="GO" id="GO:0003676">
    <property type="term" value="F:nucleic acid binding"/>
    <property type="evidence" value="ECO:0007669"/>
    <property type="project" value="InterPro"/>
</dbReference>
<dbReference type="PANTHER" id="PTHR46060">
    <property type="entry name" value="MARINER MOS1 TRANSPOSASE-LIKE PROTEIN"/>
    <property type="match status" value="1"/>
</dbReference>
<sequence>MLLKYDYGRSNAVHDNVTGDETWIYYYDPLRRRQSCERIFETYKVEAVQVIQGKQAPQTITEPGLTHNKLMLCVWWDWKRIIHYELLAPGKTINSDLYCQDLIKLDCSRSLNWLFRRDVVGQSPYSGRHFNDTAQYVYNSDPNTVAHDSDGYIGRRLLFGDRLQAMVGGDKSRAVVQSFYEMSCIYARKLRKFIIEIFKNSVNNPRKLPAPDVKAHKVTPLQRMGINPKRMFLPDAGAQPTFPGNTSTSDNLSGARASNKSVKIVSQLTEVEAKEKNNSRNEIIATAELRNYNDIKANRADFKSGIDASAALMLRVKEIIRTERSLYSFEVLMRCGTGTTQATLDVVTRKWTLHLPRQKSNSSFGKVTWSSSKGL</sequence>
<dbReference type="InterPro" id="IPR036397">
    <property type="entry name" value="RNaseH_sf"/>
</dbReference>
<name>A0A4C1XUP7_EUMVA</name>